<keyword evidence="6" id="KW-1185">Reference proteome</keyword>
<keyword evidence="2" id="KW-0732">Signal</keyword>
<keyword evidence="5" id="KW-0378">Hydrolase</keyword>
<sequence length="322" mass="35635">MLSAFEDVIHNGVDVLTLSIGEDRPVTDGYFNNTMDRQFTSYVCRAWKQSKVQGKIVIFSTDEEVNCLWELKDHDVAGIIIVLPDASLSMFAALISTSDGKAISAYINSTKLPTAYITQVIVELNTKPAPIPDIIAPGTQVIAASPDVADFFHQGQPYVAMSGTSMTTPIVAGVVALLKAIHPEWTLLQRRDCNPGLIQPNVAADPGLVYDLTMKDYLKFLCTQKNFTEGQLANFYEKPFKCPESYNLLNFNYPSITVPNLSKKVTVRRIVKNVGTPGIYNVTVTEPEGIFADVHPKRLMFNKVGEKKVFKLTLKAKKAQLE</sequence>
<proteinExistence type="inferred from homology"/>
<reference evidence="5 6" key="1">
    <citation type="submission" date="2020-06" db="EMBL/GenBank/DDBJ databases">
        <title>Transcriptomic and genomic resources for Thalictrum thalictroides and T. hernandezii: Facilitating candidate gene discovery in an emerging model plant lineage.</title>
        <authorList>
            <person name="Arias T."/>
            <person name="Riano-Pachon D.M."/>
            <person name="Di Stilio V.S."/>
        </authorList>
    </citation>
    <scope>NUCLEOTIDE SEQUENCE [LARGE SCALE GENOMIC DNA]</scope>
    <source>
        <strain evidence="6">cv. WT478/WT964</strain>
        <tissue evidence="5">Leaves</tissue>
    </source>
</reference>
<evidence type="ECO:0000256" key="2">
    <source>
        <dbReference type="ARBA" id="ARBA00022729"/>
    </source>
</evidence>
<dbReference type="EMBL" id="JABWDY010003026">
    <property type="protein sequence ID" value="KAF5206221.1"/>
    <property type="molecule type" value="Genomic_DNA"/>
</dbReference>
<dbReference type="OrthoDB" id="206201at2759"/>
<dbReference type="SUPFAM" id="SSF52743">
    <property type="entry name" value="Subtilisin-like"/>
    <property type="match status" value="1"/>
</dbReference>
<dbReference type="Gene3D" id="3.40.50.200">
    <property type="entry name" value="Peptidase S8/S53 domain"/>
    <property type="match status" value="1"/>
</dbReference>
<comment type="similarity">
    <text evidence="1">Belongs to the peptidase S8 family.</text>
</comment>
<dbReference type="InterPro" id="IPR000209">
    <property type="entry name" value="Peptidase_S8/S53_dom"/>
</dbReference>
<dbReference type="GO" id="GO:0004252">
    <property type="term" value="F:serine-type endopeptidase activity"/>
    <property type="evidence" value="ECO:0007669"/>
    <property type="project" value="InterPro"/>
</dbReference>
<evidence type="ECO:0000259" key="3">
    <source>
        <dbReference type="Pfam" id="PF00082"/>
    </source>
</evidence>
<dbReference type="Pfam" id="PF17766">
    <property type="entry name" value="fn3_6"/>
    <property type="match status" value="1"/>
</dbReference>
<keyword evidence="5" id="KW-0645">Protease</keyword>
<dbReference type="Gene3D" id="2.60.40.2310">
    <property type="match status" value="1"/>
</dbReference>
<evidence type="ECO:0000313" key="5">
    <source>
        <dbReference type="EMBL" id="KAF5206221.1"/>
    </source>
</evidence>
<evidence type="ECO:0000259" key="4">
    <source>
        <dbReference type="Pfam" id="PF17766"/>
    </source>
</evidence>
<evidence type="ECO:0000313" key="6">
    <source>
        <dbReference type="Proteomes" id="UP000554482"/>
    </source>
</evidence>
<dbReference type="InterPro" id="IPR036852">
    <property type="entry name" value="Peptidase_S8/S53_dom_sf"/>
</dbReference>
<accession>A0A7J6X8V8</accession>
<dbReference type="Gene3D" id="3.50.30.30">
    <property type="match status" value="1"/>
</dbReference>
<dbReference type="Pfam" id="PF00082">
    <property type="entry name" value="Peptidase_S8"/>
    <property type="match status" value="1"/>
</dbReference>
<name>A0A7J6X8V8_THATH</name>
<dbReference type="PANTHER" id="PTHR10795">
    <property type="entry name" value="PROPROTEIN CONVERTASE SUBTILISIN/KEXIN"/>
    <property type="match status" value="1"/>
</dbReference>
<dbReference type="InterPro" id="IPR041469">
    <property type="entry name" value="Subtilisin-like_FN3"/>
</dbReference>
<dbReference type="InterPro" id="IPR045051">
    <property type="entry name" value="SBT"/>
</dbReference>
<comment type="caution">
    <text evidence="5">The sequence shown here is derived from an EMBL/GenBank/DDBJ whole genome shotgun (WGS) entry which is preliminary data.</text>
</comment>
<protein>
    <submittedName>
        <fullName evidence="5">Subtilisin-like protease SBT5.4</fullName>
    </submittedName>
</protein>
<feature type="domain" description="Peptidase S8/S53" evidence="3">
    <location>
        <begin position="3"/>
        <end position="187"/>
    </location>
</feature>
<dbReference type="AlphaFoldDB" id="A0A7J6X8V8"/>
<evidence type="ECO:0000256" key="1">
    <source>
        <dbReference type="ARBA" id="ARBA00011073"/>
    </source>
</evidence>
<dbReference type="GO" id="GO:0006508">
    <property type="term" value="P:proteolysis"/>
    <property type="evidence" value="ECO:0007669"/>
    <property type="project" value="UniProtKB-KW"/>
</dbReference>
<dbReference type="Proteomes" id="UP000554482">
    <property type="component" value="Unassembled WGS sequence"/>
</dbReference>
<feature type="domain" description="Subtilisin-like protease fibronectin type-III" evidence="4">
    <location>
        <begin position="250"/>
        <end position="319"/>
    </location>
</feature>
<gene>
    <name evidence="5" type="ORF">FRX31_004196</name>
</gene>
<organism evidence="5 6">
    <name type="scientific">Thalictrum thalictroides</name>
    <name type="common">Rue-anemone</name>
    <name type="synonym">Anemone thalictroides</name>
    <dbReference type="NCBI Taxonomy" id="46969"/>
    <lineage>
        <taxon>Eukaryota</taxon>
        <taxon>Viridiplantae</taxon>
        <taxon>Streptophyta</taxon>
        <taxon>Embryophyta</taxon>
        <taxon>Tracheophyta</taxon>
        <taxon>Spermatophyta</taxon>
        <taxon>Magnoliopsida</taxon>
        <taxon>Ranunculales</taxon>
        <taxon>Ranunculaceae</taxon>
        <taxon>Thalictroideae</taxon>
        <taxon>Thalictrum</taxon>
    </lineage>
</organism>